<feature type="transmembrane region" description="Helical" evidence="1">
    <location>
        <begin position="903"/>
        <end position="935"/>
    </location>
</feature>
<reference evidence="2" key="1">
    <citation type="journal article" date="2021" name="Microorganisms">
        <title>The Ever-Expanding Pseudomonas Genus: Description of 43 New Species and Partition of the Pseudomonas putida Group.</title>
        <authorList>
            <person name="Girard L."/>
            <person name="Lood C."/>
            <person name="Hofte M."/>
            <person name="Vandamme P."/>
            <person name="Rokni-Zadeh H."/>
            <person name="van Noort V."/>
            <person name="Lavigne R."/>
            <person name="De Mot R."/>
        </authorList>
    </citation>
    <scope>NUCLEOTIDE SEQUENCE</scope>
    <source>
        <strain evidence="2">COW39</strain>
    </source>
</reference>
<evidence type="ECO:0000313" key="3">
    <source>
        <dbReference type="Proteomes" id="UP001047646"/>
    </source>
</evidence>
<dbReference type="EMBL" id="CP077073">
    <property type="protein sequence ID" value="QXH36600.1"/>
    <property type="molecule type" value="Genomic_DNA"/>
</dbReference>
<keyword evidence="1" id="KW-0812">Transmembrane</keyword>
<name>A0ABX8MDV5_9PSED</name>
<gene>
    <name evidence="2" type="ORF">KSS95_07195</name>
</gene>
<evidence type="ECO:0000256" key="1">
    <source>
        <dbReference type="SAM" id="Phobius"/>
    </source>
</evidence>
<sequence>MNPHFPDTAPTWVAPAADQQTLSALAVLSMMLQAQLALAPSLPPAATAVDDPELWLDQQWQADADLWWAQQSAGLAEQLRALLALQVRARALRRGAPRTDIEALLPESDPVSMAVSLRMATGEPVRIPGFVALSHNPFDDEEPLVLCGLGVVVWFDTYQAMAQALQGYLGTEGCWQQLICKPAREALAEALAVDLICTPLQQSPENYLLGDLRLLQRHLAIQALAGADAMRAGAVALEPWLEQLQGYVADAIAALRSDLAPAWLRNLAPAEAERLAALEQAVDEAQLKLAQQSGHSDFHAYAEHRIGLWLTDRGFPGLQAQEVQLHIRHDFTQDAPVQVVTLLEWICGGAYHGERLAVTIQHEGLREALGQSGVSTVAAELQLHQGYIEQVEHLYASDWIQHLLGKALAARLQLARQAADFQGLDRRAVGLLEQALQPSHAGRVNVALLSINGEMLLTDHLYLYNDDIHVLYAPGSPAGDLQAFTSAGQMSFALGALTATPQGRDYLVEHVQQAHRPALVRYLKLIARLPQAWSHETINVHVQAIDGRDSLIRHWADLRVLKMLDDLEPLRPPAYDAPAEALQRRVVDIDHELRVLMADYQSVAEVPTFMAYARAQVSERINRYPGNPGGWIDADTVLVELEHGVRQSLTQVVAGGYPADFNFKDFARVSSTVGQDLSHLSTQALDGYIRAARLGEGYCAHVRSSYLDPEGEAQSRPLALHRHLIGMKIQRDCLVALQSGHLSEAHARWLTPVCMRFHPGSFVDDCQLAELKINGAAVSGGYLLQSPQAQGTVVYLSDGPEGRYLYTVEDFVAQWRGEAMQDWLYEHVSVDDELLLRELNEDVRNDDFRDRSGHRGNARVARSLQVLYNIRDLSVALRLRIQRLLAEAARDAYSAARRITQEVFWLVGLVADVVALVFPPARIVLGFIGAGVGFYQSIVALRDGDRTAALFALLKGMLALPGFTAVLKAYGTQLFDQGSKLWSHLFPGPSSALSRWLKQQYQLLKTWYEKHELLLEAGRLPTKQLYGAFEQELAWFTQMSVAQQAPGAADPLQ</sequence>
<keyword evidence="1" id="KW-0472">Membrane</keyword>
<feature type="transmembrane region" description="Helical" evidence="1">
    <location>
        <begin position="947"/>
        <end position="967"/>
    </location>
</feature>
<organism evidence="2 3">
    <name type="scientific">Pseudomonas muyukensis</name>
    <dbReference type="NCBI Taxonomy" id="2842357"/>
    <lineage>
        <taxon>Bacteria</taxon>
        <taxon>Pseudomonadati</taxon>
        <taxon>Pseudomonadota</taxon>
        <taxon>Gammaproteobacteria</taxon>
        <taxon>Pseudomonadales</taxon>
        <taxon>Pseudomonadaceae</taxon>
        <taxon>Pseudomonas</taxon>
    </lineage>
</organism>
<keyword evidence="3" id="KW-1185">Reference proteome</keyword>
<keyword evidence="1" id="KW-1133">Transmembrane helix</keyword>
<accession>A0ABX8MDV5</accession>
<protein>
    <submittedName>
        <fullName evidence="2">Uncharacterized protein</fullName>
    </submittedName>
</protein>
<dbReference type="Proteomes" id="UP001047646">
    <property type="component" value="Chromosome"/>
</dbReference>
<evidence type="ECO:0000313" key="2">
    <source>
        <dbReference type="EMBL" id="QXH36600.1"/>
    </source>
</evidence>
<proteinExistence type="predicted"/>
<dbReference type="RefSeq" id="WP_217852856.1">
    <property type="nucleotide sequence ID" value="NZ_CP077073.1"/>
</dbReference>